<proteinExistence type="predicted"/>
<dbReference type="PANTHER" id="PTHR34407">
    <property type="entry name" value="EXPRESSED PROTEIN"/>
    <property type="match status" value="1"/>
</dbReference>
<evidence type="ECO:0000313" key="2">
    <source>
        <dbReference type="EMBL" id="PHU35536.1"/>
    </source>
</evidence>
<accession>A0A2G3DWX5</accession>
<comment type="caution">
    <text evidence="2">The sequence shown here is derived from an EMBL/GenBank/DDBJ whole genome shotgun (WGS) entry which is preliminary data.</text>
</comment>
<evidence type="ECO:0000259" key="1">
    <source>
        <dbReference type="Pfam" id="PF13472"/>
    </source>
</evidence>
<protein>
    <submittedName>
        <fullName evidence="2">SGNH/GDSL hydrolase family protein</fullName>
    </submittedName>
</protein>
<dbReference type="CDD" id="cd00229">
    <property type="entry name" value="SGNH_hydrolase"/>
    <property type="match status" value="1"/>
</dbReference>
<dbReference type="InterPro" id="IPR036514">
    <property type="entry name" value="SGNH_hydro_sf"/>
</dbReference>
<dbReference type="AlphaFoldDB" id="A0A2G3DWX5"/>
<name>A0A2G3DWX5_9FIRM</name>
<dbReference type="PANTHER" id="PTHR34407:SF1">
    <property type="entry name" value="SGNH HYDROLASE-TYPE ESTERASE DOMAIN-CONTAINING PROTEIN"/>
    <property type="match status" value="1"/>
</dbReference>
<reference evidence="2" key="1">
    <citation type="submission" date="2017-10" db="EMBL/GenBank/DDBJ databases">
        <title>Resolving the taxonomy of Roseburia spp., Eubacterium rectale and Agathobacter spp. through phylogenomic analysis.</title>
        <authorList>
            <person name="Sheridan P.O."/>
            <person name="Walker A.W."/>
            <person name="Duncan S.H."/>
            <person name="Scott K.P."/>
            <person name="Toole P.W.O."/>
            <person name="Luis P."/>
            <person name="Flint H.J."/>
        </authorList>
    </citation>
    <scope>NUCLEOTIDE SEQUENCE [LARGE SCALE GENOMIC DNA]</scope>
    <source>
        <strain evidence="2">JK626</strain>
    </source>
</reference>
<organism evidence="2">
    <name type="scientific">Pseudobutyrivibrio ruminis</name>
    <dbReference type="NCBI Taxonomy" id="46206"/>
    <lineage>
        <taxon>Bacteria</taxon>
        <taxon>Bacillati</taxon>
        <taxon>Bacillota</taxon>
        <taxon>Clostridia</taxon>
        <taxon>Lachnospirales</taxon>
        <taxon>Lachnospiraceae</taxon>
        <taxon>Pseudobutyrivibrio</taxon>
    </lineage>
</organism>
<sequence>MREYIKYKESISNRGNLFRLKQVMKKANAKEEITIGFIGGSITQGSLSTSPHNCYAWKVFEWWTGNYETTPFNYVNAGIGGTTSHFAAARVESDLLNKNPDLVFVEFSVNDESDEHFLETYEGLVRHIYQSEKSPAVVLISNVFYDTGANAQLQHSKVARHYELPLISMQSAIYPAVRDGLIVAKDITPDNLHPNDMGHELVASVINYFLDRTLQEVLIGEEPAFVKGGFPEPITANTYEDALRIDNRNYKAFSVGFSEDESIQQDITDCFKNGWLSGGQKCEITFEVECSGAAIQYRKYVSNNAPIAKVFVDDEKVAELDANFEETWGDKLELTTVMEHRELKNHKIKLVLEDCKNTKNPFNLVSVILAR</sequence>
<gene>
    <name evidence="2" type="ORF">CSX01_02740</name>
</gene>
<dbReference type="SUPFAM" id="SSF52266">
    <property type="entry name" value="SGNH hydrolase"/>
    <property type="match status" value="1"/>
</dbReference>
<feature type="domain" description="SGNH hydrolase-type esterase" evidence="1">
    <location>
        <begin position="37"/>
        <end position="201"/>
    </location>
</feature>
<dbReference type="GO" id="GO:0016787">
    <property type="term" value="F:hydrolase activity"/>
    <property type="evidence" value="ECO:0007669"/>
    <property type="project" value="UniProtKB-KW"/>
</dbReference>
<keyword evidence="2" id="KW-0378">Hydrolase</keyword>
<dbReference type="Pfam" id="PF13472">
    <property type="entry name" value="Lipase_GDSL_2"/>
    <property type="match status" value="1"/>
</dbReference>
<dbReference type="Proteomes" id="UP000225889">
    <property type="component" value="Unassembled WGS sequence"/>
</dbReference>
<dbReference type="Gene3D" id="3.40.50.1110">
    <property type="entry name" value="SGNH hydrolase"/>
    <property type="match status" value="1"/>
</dbReference>
<reference evidence="2" key="2">
    <citation type="submission" date="2017-10" db="EMBL/GenBank/DDBJ databases">
        <authorList>
            <person name="Banno H."/>
            <person name="Chua N.-H."/>
        </authorList>
    </citation>
    <scope>NUCLEOTIDE SEQUENCE [LARGE SCALE GENOMIC DNA]</scope>
    <source>
        <strain evidence="2">JK626</strain>
    </source>
</reference>
<dbReference type="EMBL" id="PDYF01000008">
    <property type="protein sequence ID" value="PHU35536.1"/>
    <property type="molecule type" value="Genomic_DNA"/>
</dbReference>
<dbReference type="RefSeq" id="WP_099391358.1">
    <property type="nucleotide sequence ID" value="NZ_PDYF01000008.1"/>
</dbReference>
<dbReference type="InterPro" id="IPR013830">
    <property type="entry name" value="SGNH_hydro"/>
</dbReference>